<dbReference type="PANTHER" id="PTHR34662:SF3">
    <property type="entry name" value="OS04G0422700 PROTEIN"/>
    <property type="match status" value="1"/>
</dbReference>
<protein>
    <recommendedName>
        <fullName evidence="5">Phytocyanin domain-containing protein</fullName>
    </recommendedName>
</protein>
<dbReference type="InterPro" id="IPR008972">
    <property type="entry name" value="Cupredoxin"/>
</dbReference>
<dbReference type="EMBL" id="OIVN01004924">
    <property type="protein sequence ID" value="SPD19987.1"/>
    <property type="molecule type" value="Genomic_DNA"/>
</dbReference>
<evidence type="ECO:0008006" key="5">
    <source>
        <dbReference type="Google" id="ProtNLM"/>
    </source>
</evidence>
<organism evidence="3">
    <name type="scientific">Fagus sylvatica</name>
    <name type="common">Beechnut</name>
    <dbReference type="NCBI Taxonomy" id="28930"/>
    <lineage>
        <taxon>Eukaryota</taxon>
        <taxon>Viridiplantae</taxon>
        <taxon>Streptophyta</taxon>
        <taxon>Embryophyta</taxon>
        <taxon>Tracheophyta</taxon>
        <taxon>Spermatophyta</taxon>
        <taxon>Magnoliopsida</taxon>
        <taxon>eudicotyledons</taxon>
        <taxon>Gunneridae</taxon>
        <taxon>Pentapetalae</taxon>
        <taxon>rosids</taxon>
        <taxon>fabids</taxon>
        <taxon>Fagales</taxon>
        <taxon>Fagaceae</taxon>
        <taxon>Fagus</taxon>
    </lineage>
</organism>
<sequence>MKVPSSMLIIIFLSLLPLLLQPSHSATILVDGVSEWKNPTVHIGDSIVFKHNQYNLYIFQNQRAFNLCNFTQATLLNKPNSTSYTWHPSRPGFFYFTFNINGTLKTCQASEKFAVKVSSTDTASPPESSILPPVAAPAPSSGGVVSSSPSFPWPFHPHQTPSPSPAPSATSPVTMPSSIVPDKGGGIPFINSNPAVPLPTGEVDSATIRPLPTSAHGSGQCATASETNKGRVDPSMPFAYWLIALMTLKQCSLFLSNSTGDGGVICSGNGSILCGFPAGAVKKRERELVATCIVVVQSV</sequence>
<feature type="chain" id="PRO_5015084707" description="Phytocyanin domain-containing protein" evidence="2">
    <location>
        <begin position="26"/>
        <end position="299"/>
    </location>
</feature>
<dbReference type="Gene3D" id="2.60.40.420">
    <property type="entry name" value="Cupredoxins - blue copper proteins"/>
    <property type="match status" value="1"/>
</dbReference>
<dbReference type="SUPFAM" id="SSF49503">
    <property type="entry name" value="Cupredoxins"/>
    <property type="match status" value="1"/>
</dbReference>
<dbReference type="PANTHER" id="PTHR34662">
    <property type="entry name" value="OS04G0422700 PROTEIN"/>
    <property type="match status" value="1"/>
</dbReference>
<gene>
    <name evidence="3" type="ORF">FSB_LOCUS47869</name>
    <name evidence="4" type="ORF">FSB_LOCUS51706</name>
</gene>
<proteinExistence type="predicted"/>
<feature type="region of interest" description="Disordered" evidence="1">
    <location>
        <begin position="121"/>
        <end position="178"/>
    </location>
</feature>
<accession>A0A2N9I1Q9</accession>
<reference evidence="3" key="1">
    <citation type="submission" date="2018-02" db="EMBL/GenBank/DDBJ databases">
        <authorList>
            <person name="Cohen D.B."/>
            <person name="Kent A.D."/>
        </authorList>
    </citation>
    <scope>NUCLEOTIDE SEQUENCE</scope>
</reference>
<evidence type="ECO:0000256" key="2">
    <source>
        <dbReference type="SAM" id="SignalP"/>
    </source>
</evidence>
<feature type="signal peptide" evidence="2">
    <location>
        <begin position="1"/>
        <end position="25"/>
    </location>
</feature>
<keyword evidence="2" id="KW-0732">Signal</keyword>
<name>A0A2N9I1Q9_FAGSY</name>
<evidence type="ECO:0000256" key="1">
    <source>
        <dbReference type="SAM" id="MobiDB-lite"/>
    </source>
</evidence>
<feature type="compositionally biased region" description="Pro residues" evidence="1">
    <location>
        <begin position="151"/>
        <end position="166"/>
    </location>
</feature>
<feature type="compositionally biased region" description="Low complexity" evidence="1">
    <location>
        <begin position="167"/>
        <end position="178"/>
    </location>
</feature>
<evidence type="ECO:0000313" key="4">
    <source>
        <dbReference type="EMBL" id="SPD23824.1"/>
    </source>
</evidence>
<feature type="compositionally biased region" description="Low complexity" evidence="1">
    <location>
        <begin position="137"/>
        <end position="150"/>
    </location>
</feature>
<dbReference type="EMBL" id="OIVN01005742">
    <property type="protein sequence ID" value="SPD23824.1"/>
    <property type="molecule type" value="Genomic_DNA"/>
</dbReference>
<evidence type="ECO:0000313" key="3">
    <source>
        <dbReference type="EMBL" id="SPD19987.1"/>
    </source>
</evidence>
<dbReference type="AlphaFoldDB" id="A0A2N9I1Q9"/>